<dbReference type="GO" id="GO:0006952">
    <property type="term" value="P:defense response"/>
    <property type="evidence" value="ECO:0007669"/>
    <property type="project" value="UniProtKB-KW"/>
</dbReference>
<dbReference type="Proteomes" id="UP001324115">
    <property type="component" value="Unassembled WGS sequence"/>
</dbReference>
<dbReference type="SMART" id="SM00255">
    <property type="entry name" value="TIR"/>
    <property type="match status" value="1"/>
</dbReference>
<dbReference type="PROSITE" id="PS50104">
    <property type="entry name" value="TIR"/>
    <property type="match status" value="1"/>
</dbReference>
<dbReference type="Gene3D" id="3.40.50.10140">
    <property type="entry name" value="Toll/interleukin-1 receptor homology (TIR) domain"/>
    <property type="match status" value="1"/>
</dbReference>
<proteinExistence type="predicted"/>
<dbReference type="InterPro" id="IPR002182">
    <property type="entry name" value="NB-ARC"/>
</dbReference>
<comment type="caution">
    <text evidence="6">The sequence shown here is derived from an EMBL/GenBank/DDBJ whole genome shotgun (WGS) entry which is preliminary data.</text>
</comment>
<dbReference type="SUPFAM" id="SSF46785">
    <property type="entry name" value="Winged helix' DNA-binding domain"/>
    <property type="match status" value="1"/>
</dbReference>
<evidence type="ECO:0000256" key="4">
    <source>
        <dbReference type="ARBA" id="ARBA00023027"/>
    </source>
</evidence>
<dbReference type="Pfam" id="PF23282">
    <property type="entry name" value="WHD_ROQ1"/>
    <property type="match status" value="1"/>
</dbReference>
<name>A0AAN7EWG9_QUERU</name>
<evidence type="ECO:0000256" key="3">
    <source>
        <dbReference type="ARBA" id="ARBA00022821"/>
    </source>
</evidence>
<dbReference type="InterPro" id="IPR044974">
    <property type="entry name" value="Disease_R_plants"/>
</dbReference>
<gene>
    <name evidence="6" type="ORF">RGQ29_024501</name>
</gene>
<feature type="domain" description="TIR" evidence="5">
    <location>
        <begin position="24"/>
        <end position="189"/>
    </location>
</feature>
<dbReference type="PRINTS" id="PR00364">
    <property type="entry name" value="DISEASERSIST"/>
</dbReference>
<dbReference type="PANTHER" id="PTHR11017">
    <property type="entry name" value="LEUCINE-RICH REPEAT-CONTAINING PROTEIN"/>
    <property type="match status" value="1"/>
</dbReference>
<evidence type="ECO:0000256" key="2">
    <source>
        <dbReference type="ARBA" id="ARBA00022737"/>
    </source>
</evidence>
<protein>
    <recommendedName>
        <fullName evidence="5">TIR domain-containing protein</fullName>
    </recommendedName>
</protein>
<dbReference type="Pfam" id="PF00931">
    <property type="entry name" value="NB-ARC"/>
    <property type="match status" value="1"/>
</dbReference>
<dbReference type="PANTHER" id="PTHR11017:SF559">
    <property type="entry name" value="DISEASE RESISTANCE PROTEIN CHL1"/>
    <property type="match status" value="1"/>
</dbReference>
<dbReference type="Gene3D" id="3.40.50.300">
    <property type="entry name" value="P-loop containing nucleotide triphosphate hydrolases"/>
    <property type="match status" value="1"/>
</dbReference>
<keyword evidence="4" id="KW-0520">NAD</keyword>
<dbReference type="InterPro" id="IPR036390">
    <property type="entry name" value="WH_DNA-bd_sf"/>
</dbReference>
<dbReference type="InterPro" id="IPR042197">
    <property type="entry name" value="Apaf_helical"/>
</dbReference>
<evidence type="ECO:0000313" key="6">
    <source>
        <dbReference type="EMBL" id="KAK4580875.1"/>
    </source>
</evidence>
<dbReference type="Pfam" id="PF01582">
    <property type="entry name" value="TIR"/>
    <property type="match status" value="1"/>
</dbReference>
<organism evidence="6 7">
    <name type="scientific">Quercus rubra</name>
    <name type="common">Northern red oak</name>
    <name type="synonym">Quercus borealis</name>
    <dbReference type="NCBI Taxonomy" id="3512"/>
    <lineage>
        <taxon>Eukaryota</taxon>
        <taxon>Viridiplantae</taxon>
        <taxon>Streptophyta</taxon>
        <taxon>Embryophyta</taxon>
        <taxon>Tracheophyta</taxon>
        <taxon>Spermatophyta</taxon>
        <taxon>Magnoliopsida</taxon>
        <taxon>eudicotyledons</taxon>
        <taxon>Gunneridae</taxon>
        <taxon>Pentapetalae</taxon>
        <taxon>rosids</taxon>
        <taxon>fabids</taxon>
        <taxon>Fagales</taxon>
        <taxon>Fagaceae</taxon>
        <taxon>Quercus</taxon>
    </lineage>
</organism>
<dbReference type="SUPFAM" id="SSF52540">
    <property type="entry name" value="P-loop containing nucleoside triphosphate hydrolases"/>
    <property type="match status" value="1"/>
</dbReference>
<evidence type="ECO:0000259" key="5">
    <source>
        <dbReference type="PROSITE" id="PS50104"/>
    </source>
</evidence>
<keyword evidence="1" id="KW-0433">Leucine-rich repeat</keyword>
<dbReference type="GO" id="GO:0007165">
    <property type="term" value="P:signal transduction"/>
    <property type="evidence" value="ECO:0007669"/>
    <property type="project" value="InterPro"/>
</dbReference>
<evidence type="ECO:0000256" key="1">
    <source>
        <dbReference type="ARBA" id="ARBA00022614"/>
    </source>
</evidence>
<dbReference type="SUPFAM" id="SSF52200">
    <property type="entry name" value="Toll/Interleukin receptor TIR domain"/>
    <property type="match status" value="1"/>
</dbReference>
<dbReference type="FunFam" id="3.40.50.10140:FF:000007">
    <property type="entry name" value="Disease resistance protein (TIR-NBS-LRR class)"/>
    <property type="match status" value="1"/>
</dbReference>
<keyword evidence="2" id="KW-0677">Repeat</keyword>
<dbReference type="EMBL" id="JAXUIC010000007">
    <property type="protein sequence ID" value="KAK4580875.1"/>
    <property type="molecule type" value="Genomic_DNA"/>
</dbReference>
<dbReference type="Gene3D" id="1.10.8.430">
    <property type="entry name" value="Helical domain of apoptotic protease-activating factors"/>
    <property type="match status" value="1"/>
</dbReference>
<keyword evidence="3" id="KW-0611">Plant defense</keyword>
<dbReference type="AlphaFoldDB" id="A0AAN7EWG9"/>
<reference evidence="6 7" key="1">
    <citation type="journal article" date="2023" name="G3 (Bethesda)">
        <title>A haplotype-resolved chromosome-scale genome for Quercus rubra L. provides insights into the genetics of adaptive traits for red oak species.</title>
        <authorList>
            <person name="Kapoor B."/>
            <person name="Jenkins J."/>
            <person name="Schmutz J."/>
            <person name="Zhebentyayeva T."/>
            <person name="Kuelheim C."/>
            <person name="Coggeshall M."/>
            <person name="Heim C."/>
            <person name="Lasky J.R."/>
            <person name="Leites L."/>
            <person name="Islam-Faridi N."/>
            <person name="Romero-Severson J."/>
            <person name="DeLeo V.L."/>
            <person name="Lucas S.M."/>
            <person name="Lazic D."/>
            <person name="Gailing O."/>
            <person name="Carlson J."/>
            <person name="Staton M."/>
        </authorList>
    </citation>
    <scope>NUCLEOTIDE SEQUENCE [LARGE SCALE GENOMIC DNA]</scope>
    <source>
        <strain evidence="6">Pseudo-F2</strain>
    </source>
</reference>
<accession>A0AAN7EWG9</accession>
<dbReference type="InterPro" id="IPR000157">
    <property type="entry name" value="TIR_dom"/>
</dbReference>
<dbReference type="GO" id="GO:0043531">
    <property type="term" value="F:ADP binding"/>
    <property type="evidence" value="ECO:0007669"/>
    <property type="project" value="InterPro"/>
</dbReference>
<evidence type="ECO:0000313" key="7">
    <source>
        <dbReference type="Proteomes" id="UP001324115"/>
    </source>
</evidence>
<dbReference type="InterPro" id="IPR027417">
    <property type="entry name" value="P-loop_NTPase"/>
</dbReference>
<keyword evidence="7" id="KW-1185">Reference proteome</keyword>
<sequence length="624" mass="72031">MALVDMETDSSSFPSSSSSAAARWNYDVFLSFRGEDTRYNFAGHLYEALRQKGIHTFKDDKNLDRGKPISPELLKAIEESRFAIVIISKDYASSAWCLDELAHIIHCKNETGMTVLPVFHYVDPSDIRKQMGTFEQAFIKHEEKENKERVEKWRDALRQVGNLAGCHLKNTRYETEDINDIMGWISLHLKYDAIPYITRDLVGIYSRMVELESFLALGSNDVRFIGIWGMGGMGKTTLARVVYYMVSIKFEACSFIEDVREKSERDGLVGLQQKLISNILMETDLKIRDKYDGVIKIRNRLFRRRILLVLDDVNKLDQLENLAGEHDWFGPGSRIIITTRDVHVLKTHGVDEIYAVKGLYEKDALQLFCSKAFRKEHVPNDYLVMSKEVLKYAAGLPLALKVLGSFLFGKSTILWRSALERIKENPKKEVFNVLQISFDGLDDLDKEIFLHIACFFNHEEKDHIVEVLDSLGLHPDIGLQELIDKSLLEEYGGILWMHDLLEEMGKNIVRQECPNDCGKRSRLWHYEDIENMLKKNKGCKSLQSLGIEALKAMDISTTYNEQKDARWNPEAFLKMENLKFLRFFGFLRVPSHLPNDLRILDWTLYLSKSLPSSFQLDELVQLCL</sequence>
<dbReference type="InterPro" id="IPR035897">
    <property type="entry name" value="Toll_tir_struct_dom_sf"/>
</dbReference>
<dbReference type="InterPro" id="IPR058192">
    <property type="entry name" value="WHD_ROQ1-like"/>
</dbReference>